<evidence type="ECO:0000313" key="2">
    <source>
        <dbReference type="EMBL" id="KKR02544.1"/>
    </source>
</evidence>
<dbReference type="InterPro" id="IPR016193">
    <property type="entry name" value="Cytidine_deaminase-like"/>
</dbReference>
<gene>
    <name evidence="2" type="ORF">UT29_C0001G0024</name>
</gene>
<organism evidence="2 3">
    <name type="scientific">Yanofskybacteria sp. (strain GW2011_GWA1_39_13)</name>
    <dbReference type="NCBI Taxonomy" id="1619019"/>
    <lineage>
        <taxon>Bacteria</taxon>
        <taxon>Candidatus Yanofskyibacteriota</taxon>
    </lineage>
</organism>
<name>A0A0G0MEP0_YANXG</name>
<sequence length="162" mass="18358">MHDIRYPYLPAGRKIEYVPEYDKFMSAAKILAQFESLDETMPGAAIIVLNEEIIGGGANGSSYHEEHGCERVRLGCKTGEGYELCEGCHPKNHSEYKAIYAAQKDGIQTQGADLYLWGHWWCCKSCWDTMISAGIKRVFLVYESEILFNKTHPRNIVGKQFS</sequence>
<dbReference type="Gene3D" id="3.40.140.10">
    <property type="entry name" value="Cytidine Deaminase, domain 2"/>
    <property type="match status" value="1"/>
</dbReference>
<dbReference type="Proteomes" id="UP000034845">
    <property type="component" value="Unassembled WGS sequence"/>
</dbReference>
<dbReference type="EMBL" id="LBWF01000001">
    <property type="protein sequence ID" value="KKR02544.1"/>
    <property type="molecule type" value="Genomic_DNA"/>
</dbReference>
<evidence type="ECO:0000259" key="1">
    <source>
        <dbReference type="Pfam" id="PF00383"/>
    </source>
</evidence>
<protein>
    <recommendedName>
        <fullName evidence="1">CMP/dCMP-type deaminase domain-containing protein</fullName>
    </recommendedName>
</protein>
<dbReference type="GO" id="GO:0003824">
    <property type="term" value="F:catalytic activity"/>
    <property type="evidence" value="ECO:0007669"/>
    <property type="project" value="InterPro"/>
</dbReference>
<dbReference type="SUPFAM" id="SSF53927">
    <property type="entry name" value="Cytidine deaminase-like"/>
    <property type="match status" value="1"/>
</dbReference>
<dbReference type="AlphaFoldDB" id="A0A0G0MEP0"/>
<accession>A0A0G0MEP0</accession>
<evidence type="ECO:0000313" key="3">
    <source>
        <dbReference type="Proteomes" id="UP000034845"/>
    </source>
</evidence>
<dbReference type="InterPro" id="IPR002125">
    <property type="entry name" value="CMP_dCMP_dom"/>
</dbReference>
<reference evidence="2 3" key="1">
    <citation type="journal article" date="2015" name="Nature">
        <title>rRNA introns, odd ribosomes, and small enigmatic genomes across a large radiation of phyla.</title>
        <authorList>
            <person name="Brown C.T."/>
            <person name="Hug L.A."/>
            <person name="Thomas B.C."/>
            <person name="Sharon I."/>
            <person name="Castelle C.J."/>
            <person name="Singh A."/>
            <person name="Wilkins M.J."/>
            <person name="Williams K.H."/>
            <person name="Banfield J.F."/>
        </authorList>
    </citation>
    <scope>NUCLEOTIDE SEQUENCE [LARGE SCALE GENOMIC DNA]</scope>
    <source>
        <strain evidence="3">GW2011_GWA1_39_13</strain>
    </source>
</reference>
<feature type="domain" description="CMP/dCMP-type deaminase" evidence="1">
    <location>
        <begin position="22"/>
        <end position="140"/>
    </location>
</feature>
<dbReference type="Pfam" id="PF00383">
    <property type="entry name" value="dCMP_cyt_deam_1"/>
    <property type="match status" value="1"/>
</dbReference>
<comment type="caution">
    <text evidence="2">The sequence shown here is derived from an EMBL/GenBank/DDBJ whole genome shotgun (WGS) entry which is preliminary data.</text>
</comment>
<proteinExistence type="predicted"/>